<gene>
    <name evidence="2" type="ORF">SAMN04488518_103126</name>
</gene>
<proteinExistence type="predicted"/>
<dbReference type="Proteomes" id="UP000199598">
    <property type="component" value="Unassembled WGS sequence"/>
</dbReference>
<feature type="compositionally biased region" description="Basic residues" evidence="1">
    <location>
        <begin position="1"/>
        <end position="11"/>
    </location>
</feature>
<comment type="caution">
    <text evidence="2">The sequence shown here is derived from an EMBL/GenBank/DDBJ whole genome shotgun (WGS) entry which is preliminary data.</text>
</comment>
<keyword evidence="3" id="KW-1185">Reference proteome</keyword>
<accession>A0A1I3XSK5</accession>
<feature type="region of interest" description="Disordered" evidence="1">
    <location>
        <begin position="1"/>
        <end position="29"/>
    </location>
</feature>
<dbReference type="EMBL" id="FOSK01000003">
    <property type="protein sequence ID" value="SFK22510.1"/>
    <property type="molecule type" value="Genomic_DNA"/>
</dbReference>
<evidence type="ECO:0000313" key="2">
    <source>
        <dbReference type="EMBL" id="SFK22510.1"/>
    </source>
</evidence>
<evidence type="ECO:0000256" key="1">
    <source>
        <dbReference type="SAM" id="MobiDB-lite"/>
    </source>
</evidence>
<sequence>MLRHSAAKSHLRSNSGFPDKRLQNNRSENNFVISVEQHVMRDAHSLVSPSKVAAAQEPDSPA</sequence>
<name>A0A1I3XSK5_9HYPH</name>
<protein>
    <recommendedName>
        <fullName evidence="4">Transposase</fullName>
    </recommendedName>
</protein>
<organism evidence="2 3">
    <name type="scientific">Pseudovibrio ascidiaceicola</name>
    <dbReference type="NCBI Taxonomy" id="285279"/>
    <lineage>
        <taxon>Bacteria</taxon>
        <taxon>Pseudomonadati</taxon>
        <taxon>Pseudomonadota</taxon>
        <taxon>Alphaproteobacteria</taxon>
        <taxon>Hyphomicrobiales</taxon>
        <taxon>Stappiaceae</taxon>
        <taxon>Pseudovibrio</taxon>
    </lineage>
</organism>
<evidence type="ECO:0008006" key="4">
    <source>
        <dbReference type="Google" id="ProtNLM"/>
    </source>
</evidence>
<evidence type="ECO:0000313" key="3">
    <source>
        <dbReference type="Proteomes" id="UP000199598"/>
    </source>
</evidence>
<reference evidence="2 3" key="1">
    <citation type="submission" date="2016-10" db="EMBL/GenBank/DDBJ databases">
        <authorList>
            <person name="Varghese N."/>
            <person name="Submissions S."/>
        </authorList>
    </citation>
    <scope>NUCLEOTIDE SEQUENCE [LARGE SCALE GENOMIC DNA]</scope>
    <source>
        <strain evidence="2 3">DSM 16392</strain>
    </source>
</reference>